<proteinExistence type="predicted"/>
<evidence type="ECO:0000313" key="1">
    <source>
        <dbReference type="EMBL" id="KAB2816501.1"/>
    </source>
</evidence>
<dbReference type="PROSITE" id="PS51257">
    <property type="entry name" value="PROKAR_LIPOPROTEIN"/>
    <property type="match status" value="1"/>
</dbReference>
<dbReference type="EMBL" id="WBVQ01000002">
    <property type="protein sequence ID" value="KAB2816501.1"/>
    <property type="molecule type" value="Genomic_DNA"/>
</dbReference>
<protein>
    <submittedName>
        <fullName evidence="1">Uncharacterized protein</fullName>
    </submittedName>
</protein>
<organism evidence="1 2">
    <name type="scientific">Phaeocystidibacter marisrubri</name>
    <dbReference type="NCBI Taxonomy" id="1577780"/>
    <lineage>
        <taxon>Bacteria</taxon>
        <taxon>Pseudomonadati</taxon>
        <taxon>Bacteroidota</taxon>
        <taxon>Flavobacteriia</taxon>
        <taxon>Flavobacteriales</taxon>
        <taxon>Phaeocystidibacteraceae</taxon>
        <taxon>Phaeocystidibacter</taxon>
    </lineage>
</organism>
<dbReference type="Proteomes" id="UP000484164">
    <property type="component" value="Unassembled WGS sequence"/>
</dbReference>
<name>A0A6L3ZF75_9FLAO</name>
<reference evidence="1 2" key="1">
    <citation type="submission" date="2019-10" db="EMBL/GenBank/DDBJ databases">
        <title>Genome sequence of Phaeocystidibacter marisrubri JCM30614 (type strain).</title>
        <authorList>
            <person name="Bowman J.P."/>
        </authorList>
    </citation>
    <scope>NUCLEOTIDE SEQUENCE [LARGE SCALE GENOMIC DNA]</scope>
    <source>
        <strain evidence="1 2">JCM 30614</strain>
    </source>
</reference>
<sequence length="286" mass="33488">MDLKPYLFVLLSFSLVSCGVSYSTSTFINDNDEIGYETTLYTPESDSIYGDFIYLSDSTDKLEEPTPLMLSYLSKNFRVIVPHRWGAPGRSRMTLDNYDNRLRGVSYSLSQIRTQRDTVLPLHILGEGFYSSIAIRLAKDYRTDDLMLVQPMYYPLQQIMIQQVIEEQDTTGYSLNQLWGLSNDSLRNHFVNIIEVRGTTDESMYNVHYTKFIRSYWSDAHIRESISRLSDTIIPTVFHNEYPLYSIQNQKSWEANSNIHLLKWPEKKPWPSYGIHYWETLFLSED</sequence>
<dbReference type="AlphaFoldDB" id="A0A6L3ZF75"/>
<keyword evidence="2" id="KW-1185">Reference proteome</keyword>
<accession>A0A6L3ZF75</accession>
<comment type="caution">
    <text evidence="1">The sequence shown here is derived from an EMBL/GenBank/DDBJ whole genome shotgun (WGS) entry which is preliminary data.</text>
</comment>
<dbReference type="RefSeq" id="WP_151693928.1">
    <property type="nucleotide sequence ID" value="NZ_BMGX01000001.1"/>
</dbReference>
<dbReference type="OrthoDB" id="9773293at2"/>
<gene>
    <name evidence="1" type="ORF">F8C82_12530</name>
</gene>
<evidence type="ECO:0000313" key="2">
    <source>
        <dbReference type="Proteomes" id="UP000484164"/>
    </source>
</evidence>